<name>A0AAD6ZVC1_9AGAR</name>
<accession>A0AAD6ZVC1</accession>
<sequence length="227" mass="24659">MSMRAISVLQTTSVENYHICRFWTAIFLAALRSGPSGDVIYHGILTAFKPVLDRNFSSRAEVSDSQGPARPESPGSGSAWAGSGFKFSRHLVMSTIVPHLCKSLEPSSRTRSQDLGGFRFVWSPDHPYEFLKWLLSLRKIVGRLAKFVADILAVYDAHQRPVLFTSILGIRETGNPVTAVKGIDVLTGPAMFLNGTAAVKINFLPSFGAAVVRGMSSALPAQDRHGA</sequence>
<proteinExistence type="predicted"/>
<comment type="caution">
    <text evidence="1">The sequence shown here is derived from an EMBL/GenBank/DDBJ whole genome shotgun (WGS) entry which is preliminary data.</text>
</comment>
<protein>
    <submittedName>
        <fullName evidence="1">Uncharacterized protein</fullName>
    </submittedName>
</protein>
<organism evidence="1 2">
    <name type="scientific">Mycena albidolilacea</name>
    <dbReference type="NCBI Taxonomy" id="1033008"/>
    <lineage>
        <taxon>Eukaryota</taxon>
        <taxon>Fungi</taxon>
        <taxon>Dikarya</taxon>
        <taxon>Basidiomycota</taxon>
        <taxon>Agaricomycotina</taxon>
        <taxon>Agaricomycetes</taxon>
        <taxon>Agaricomycetidae</taxon>
        <taxon>Agaricales</taxon>
        <taxon>Marasmiineae</taxon>
        <taxon>Mycenaceae</taxon>
        <taxon>Mycena</taxon>
    </lineage>
</organism>
<keyword evidence="2" id="KW-1185">Reference proteome</keyword>
<reference evidence="1" key="1">
    <citation type="submission" date="2023-03" db="EMBL/GenBank/DDBJ databases">
        <title>Massive genome expansion in bonnet fungi (Mycena s.s.) driven by repeated elements and novel gene families across ecological guilds.</title>
        <authorList>
            <consortium name="Lawrence Berkeley National Laboratory"/>
            <person name="Harder C.B."/>
            <person name="Miyauchi S."/>
            <person name="Viragh M."/>
            <person name="Kuo A."/>
            <person name="Thoen E."/>
            <person name="Andreopoulos B."/>
            <person name="Lu D."/>
            <person name="Skrede I."/>
            <person name="Drula E."/>
            <person name="Henrissat B."/>
            <person name="Morin E."/>
            <person name="Kohler A."/>
            <person name="Barry K."/>
            <person name="LaButti K."/>
            <person name="Morin E."/>
            <person name="Salamov A."/>
            <person name="Lipzen A."/>
            <person name="Mereny Z."/>
            <person name="Hegedus B."/>
            <person name="Baldrian P."/>
            <person name="Stursova M."/>
            <person name="Weitz H."/>
            <person name="Taylor A."/>
            <person name="Grigoriev I.V."/>
            <person name="Nagy L.G."/>
            <person name="Martin F."/>
            <person name="Kauserud H."/>
        </authorList>
    </citation>
    <scope>NUCLEOTIDE SEQUENCE</scope>
    <source>
        <strain evidence="1">CBHHK002</strain>
    </source>
</reference>
<dbReference type="AlphaFoldDB" id="A0AAD6ZVC1"/>
<dbReference type="EMBL" id="JARIHO010000025">
    <property type="protein sequence ID" value="KAJ7342358.1"/>
    <property type="molecule type" value="Genomic_DNA"/>
</dbReference>
<evidence type="ECO:0000313" key="1">
    <source>
        <dbReference type="EMBL" id="KAJ7342358.1"/>
    </source>
</evidence>
<dbReference type="Proteomes" id="UP001218218">
    <property type="component" value="Unassembled WGS sequence"/>
</dbReference>
<evidence type="ECO:0000313" key="2">
    <source>
        <dbReference type="Proteomes" id="UP001218218"/>
    </source>
</evidence>
<gene>
    <name evidence="1" type="ORF">DFH08DRAFT_811454</name>
</gene>